<organism evidence="3 4">
    <name type="scientific">Paenibacillus eucommiae</name>
    <dbReference type="NCBI Taxonomy" id="1355755"/>
    <lineage>
        <taxon>Bacteria</taxon>
        <taxon>Bacillati</taxon>
        <taxon>Bacillota</taxon>
        <taxon>Bacilli</taxon>
        <taxon>Bacillales</taxon>
        <taxon>Paenibacillaceae</taxon>
        <taxon>Paenibacillus</taxon>
    </lineage>
</organism>
<evidence type="ECO:0000256" key="1">
    <source>
        <dbReference type="ARBA" id="ARBA00006056"/>
    </source>
</evidence>
<dbReference type="Gene3D" id="1.10.1530.10">
    <property type="match status" value="1"/>
</dbReference>
<evidence type="ECO:0000313" key="4">
    <source>
        <dbReference type="Proteomes" id="UP001519287"/>
    </source>
</evidence>
<comment type="caution">
    <text evidence="3">The sequence shown here is derived from an EMBL/GenBank/DDBJ whole genome shotgun (WGS) entry which is preliminary data.</text>
</comment>
<dbReference type="InterPro" id="IPR003767">
    <property type="entry name" value="Malate/L-lactate_DH-like"/>
</dbReference>
<gene>
    <name evidence="3" type="ORF">J2Z66_005328</name>
</gene>
<keyword evidence="2 3" id="KW-0560">Oxidoreductase</keyword>
<comment type="similarity">
    <text evidence="1">Belongs to the LDH2/MDH2 oxidoreductase family.</text>
</comment>
<dbReference type="Proteomes" id="UP001519287">
    <property type="component" value="Unassembled WGS sequence"/>
</dbReference>
<dbReference type="NCBIfam" id="NF011599">
    <property type="entry name" value="PRK15025.1"/>
    <property type="match status" value="1"/>
</dbReference>
<dbReference type="SUPFAM" id="SSF89733">
    <property type="entry name" value="L-sulfolactate dehydrogenase-like"/>
    <property type="match status" value="1"/>
</dbReference>
<dbReference type="Gene3D" id="3.30.1370.60">
    <property type="entry name" value="Hypothetical oxidoreductase yiak, domain 2"/>
    <property type="match status" value="1"/>
</dbReference>
<accession>A0ABS4J1K8</accession>
<dbReference type="PANTHER" id="PTHR11091:SF0">
    <property type="entry name" value="MALATE DEHYDROGENASE"/>
    <property type="match status" value="1"/>
</dbReference>
<protein>
    <submittedName>
        <fullName evidence="3">Ureidoglycolate dehydrogenase (NAD+)</fullName>
        <ecNumber evidence="3">1.1.1.350</ecNumber>
    </submittedName>
</protein>
<dbReference type="InterPro" id="IPR036111">
    <property type="entry name" value="Mal/L-sulfo/L-lacto_DH-like_sf"/>
</dbReference>
<reference evidence="3 4" key="1">
    <citation type="submission" date="2021-03" db="EMBL/GenBank/DDBJ databases">
        <title>Genomic Encyclopedia of Type Strains, Phase IV (KMG-IV): sequencing the most valuable type-strain genomes for metagenomic binning, comparative biology and taxonomic classification.</title>
        <authorList>
            <person name="Goeker M."/>
        </authorList>
    </citation>
    <scope>NUCLEOTIDE SEQUENCE [LARGE SCALE GENOMIC DNA]</scope>
    <source>
        <strain evidence="3 4">DSM 26048</strain>
    </source>
</reference>
<evidence type="ECO:0000256" key="2">
    <source>
        <dbReference type="ARBA" id="ARBA00023002"/>
    </source>
</evidence>
<dbReference type="EC" id="1.1.1.350" evidence="3"/>
<dbReference type="Pfam" id="PF02615">
    <property type="entry name" value="Ldh_2"/>
    <property type="match status" value="1"/>
</dbReference>
<dbReference type="InterPro" id="IPR043144">
    <property type="entry name" value="Mal/L-sulf/L-lact_DH-like_ah"/>
</dbReference>
<keyword evidence="4" id="KW-1185">Reference proteome</keyword>
<evidence type="ECO:0000313" key="3">
    <source>
        <dbReference type="EMBL" id="MBP1993702.1"/>
    </source>
</evidence>
<name>A0ABS4J1K8_9BACL</name>
<dbReference type="EMBL" id="JAGGLB010000020">
    <property type="protein sequence ID" value="MBP1993702.1"/>
    <property type="molecule type" value="Genomic_DNA"/>
</dbReference>
<dbReference type="InterPro" id="IPR043143">
    <property type="entry name" value="Mal/L-sulf/L-lact_DH-like_NADP"/>
</dbReference>
<dbReference type="GO" id="GO:0016491">
    <property type="term" value="F:oxidoreductase activity"/>
    <property type="evidence" value="ECO:0007669"/>
    <property type="project" value="UniProtKB-KW"/>
</dbReference>
<sequence>MTELNRENIREEKLLSPQQLTELCVNKLTKAGIAHEHARITADVLVHANLRGVDSHGVLRMEHYIQKITHGGINANPQITVHPTGPVTATVDGDDGLGHIIAEKAMSHAIELARASGIGMVGATNSSHCGALSYFAEMAARQNMIGMVMTNTDKMVVPFGGSQAFFGTNPMAFGFPSGTKPPIIVDMATSSVAYGKILESLQAGKSIPADWAVDAEGKPVTDPHQFSALLPFGGAKGYALGLVVDIFAGILTGSPYGPHVSQMYGGDYTDRRKLGHFFCAIDVSRFTGRDSFLANIDQMMDELHTVPPAPGNKGVMLPGEPEYLRACDRQDKGIPIPLELFQYLNEPEGLVID</sequence>
<dbReference type="PANTHER" id="PTHR11091">
    <property type="entry name" value="OXIDOREDUCTASE-RELATED"/>
    <property type="match status" value="1"/>
</dbReference>
<proteinExistence type="inferred from homology"/>
<dbReference type="RefSeq" id="WP_209975581.1">
    <property type="nucleotide sequence ID" value="NZ_JAGGLB010000020.1"/>
</dbReference>